<feature type="transmembrane region" description="Helical" evidence="7">
    <location>
        <begin position="37"/>
        <end position="57"/>
    </location>
</feature>
<reference evidence="8 9" key="2">
    <citation type="submission" date="2020-03" db="EMBL/GenBank/DDBJ databases">
        <authorList>
            <person name="Ichikawa N."/>
            <person name="Kimura A."/>
            <person name="Kitahashi Y."/>
            <person name="Uohara A."/>
        </authorList>
    </citation>
    <scope>NUCLEOTIDE SEQUENCE [LARGE SCALE GENOMIC DNA]</scope>
    <source>
        <strain evidence="8 9">NBRC 107702</strain>
    </source>
</reference>
<name>A0A6F8XMK8_9ACTN</name>
<dbReference type="PANTHER" id="PTHR42718:SF46">
    <property type="entry name" value="BLR6921 PROTEIN"/>
    <property type="match status" value="1"/>
</dbReference>
<keyword evidence="3" id="KW-1003">Cell membrane</keyword>
<accession>A0A6F8XMK8</accession>
<keyword evidence="9" id="KW-1185">Reference proteome</keyword>
<keyword evidence="6 7" id="KW-0472">Membrane</keyword>
<keyword evidence="4 7" id="KW-0812">Transmembrane</keyword>
<keyword evidence="2" id="KW-0813">Transport</keyword>
<dbReference type="Gene3D" id="1.20.1250.20">
    <property type="entry name" value="MFS general substrate transporter like domains"/>
    <property type="match status" value="1"/>
</dbReference>
<dbReference type="SUPFAM" id="SSF103473">
    <property type="entry name" value="MFS general substrate transporter"/>
    <property type="match status" value="1"/>
</dbReference>
<evidence type="ECO:0008006" key="10">
    <source>
        <dbReference type="Google" id="ProtNLM"/>
    </source>
</evidence>
<dbReference type="EMBL" id="AP022870">
    <property type="protein sequence ID" value="BCB75050.1"/>
    <property type="molecule type" value="Genomic_DNA"/>
</dbReference>
<feature type="transmembrane region" description="Helical" evidence="7">
    <location>
        <begin position="135"/>
        <end position="159"/>
    </location>
</feature>
<dbReference type="InterPro" id="IPR036259">
    <property type="entry name" value="MFS_trans_sf"/>
</dbReference>
<evidence type="ECO:0000256" key="5">
    <source>
        <dbReference type="ARBA" id="ARBA00022989"/>
    </source>
</evidence>
<feature type="transmembrane region" description="Helical" evidence="7">
    <location>
        <begin position="93"/>
        <end position="114"/>
    </location>
</feature>
<proteinExistence type="predicted"/>
<dbReference type="AlphaFoldDB" id="A0A6F8XMK8"/>
<evidence type="ECO:0000256" key="1">
    <source>
        <dbReference type="ARBA" id="ARBA00004651"/>
    </source>
</evidence>
<protein>
    <recommendedName>
        <fullName evidence="10">Major facilitator superfamily (MFS) profile domain-containing protein</fullName>
    </recommendedName>
</protein>
<evidence type="ECO:0000256" key="4">
    <source>
        <dbReference type="ARBA" id="ARBA00022692"/>
    </source>
</evidence>
<feature type="transmembrane region" description="Helical" evidence="7">
    <location>
        <begin position="12"/>
        <end position="31"/>
    </location>
</feature>
<evidence type="ECO:0000256" key="6">
    <source>
        <dbReference type="ARBA" id="ARBA00023136"/>
    </source>
</evidence>
<dbReference type="KEGG" id="pfla:Pflav_014600"/>
<reference evidence="8 9" key="1">
    <citation type="submission" date="2020-03" db="EMBL/GenBank/DDBJ databases">
        <title>Whole genome shotgun sequence of Phytohabitans flavus NBRC 107702.</title>
        <authorList>
            <person name="Komaki H."/>
            <person name="Tamura T."/>
        </authorList>
    </citation>
    <scope>NUCLEOTIDE SEQUENCE [LARGE SCALE GENOMIC DNA]</scope>
    <source>
        <strain evidence="8 9">NBRC 107702</strain>
    </source>
</reference>
<evidence type="ECO:0000313" key="9">
    <source>
        <dbReference type="Proteomes" id="UP000502508"/>
    </source>
</evidence>
<evidence type="ECO:0000256" key="2">
    <source>
        <dbReference type="ARBA" id="ARBA00022448"/>
    </source>
</evidence>
<keyword evidence="5 7" id="KW-1133">Transmembrane helix</keyword>
<feature type="transmembrane region" description="Helical" evidence="7">
    <location>
        <begin position="69"/>
        <end position="87"/>
    </location>
</feature>
<gene>
    <name evidence="8" type="ORF">Pflav_014600</name>
</gene>
<evidence type="ECO:0000256" key="7">
    <source>
        <dbReference type="SAM" id="Phobius"/>
    </source>
</evidence>
<evidence type="ECO:0000313" key="8">
    <source>
        <dbReference type="EMBL" id="BCB75050.1"/>
    </source>
</evidence>
<comment type="subcellular location">
    <subcellularLocation>
        <location evidence="1">Cell membrane</location>
        <topology evidence="1">Multi-pass membrane protein</topology>
    </subcellularLocation>
</comment>
<sequence length="229" mass="23250">MGLIVATDVEAFGFVTILTYFPVALSAIWGLSAGASGLVMLIMTAPVLFLPSLGVRLIARNHRISPTTLVYVALAGMFAGNAFLLIVSPSLPLAWLVLPLVLLGVSMGLPLGFVDGEAMGAVPAHLSGTASGVFNLLRLGGETVAVGGYAAVLGALVAARVDDPDLAHRVASGEPGNAGIYACVFGHVQLAILAISAVGTIAVALLHRTRVGADRASQDPGTLASTTTR</sequence>
<feature type="transmembrane region" description="Helical" evidence="7">
    <location>
        <begin position="179"/>
        <end position="206"/>
    </location>
</feature>
<dbReference type="GO" id="GO:0005886">
    <property type="term" value="C:plasma membrane"/>
    <property type="evidence" value="ECO:0007669"/>
    <property type="project" value="UniProtKB-SubCell"/>
</dbReference>
<evidence type="ECO:0000256" key="3">
    <source>
        <dbReference type="ARBA" id="ARBA00022475"/>
    </source>
</evidence>
<dbReference type="Proteomes" id="UP000502508">
    <property type="component" value="Chromosome"/>
</dbReference>
<dbReference type="PANTHER" id="PTHR42718">
    <property type="entry name" value="MAJOR FACILITATOR SUPERFAMILY MULTIDRUG TRANSPORTER MFSC"/>
    <property type="match status" value="1"/>
</dbReference>
<organism evidence="8 9">
    <name type="scientific">Phytohabitans flavus</name>
    <dbReference type="NCBI Taxonomy" id="1076124"/>
    <lineage>
        <taxon>Bacteria</taxon>
        <taxon>Bacillati</taxon>
        <taxon>Actinomycetota</taxon>
        <taxon>Actinomycetes</taxon>
        <taxon>Micromonosporales</taxon>
        <taxon>Micromonosporaceae</taxon>
    </lineage>
</organism>